<dbReference type="PANTHER" id="PTHR24254">
    <property type="entry name" value="PROTHROMBIN"/>
    <property type="match status" value="1"/>
</dbReference>
<dbReference type="PIRSF" id="PIRSF001149">
    <property type="entry name" value="Thrombin"/>
    <property type="match status" value="1"/>
</dbReference>
<keyword evidence="14" id="KW-0106">Calcium</keyword>
<keyword evidence="16 22" id="KW-1015">Disulfide bond</keyword>
<evidence type="ECO:0000256" key="3">
    <source>
        <dbReference type="ARBA" id="ARBA00012174"/>
    </source>
</evidence>
<keyword evidence="11" id="KW-0677">Repeat</keyword>
<keyword evidence="7 23" id="KW-0420">Kringle</keyword>
<evidence type="ECO:0000256" key="10">
    <source>
        <dbReference type="ARBA" id="ARBA00022729"/>
    </source>
</evidence>
<evidence type="ECO:0000256" key="13">
    <source>
        <dbReference type="ARBA" id="ARBA00022825"/>
    </source>
</evidence>
<feature type="domain" description="Gla" evidence="27">
    <location>
        <begin position="44"/>
        <end position="90"/>
    </location>
</feature>
<feature type="active site" description="Charge relay system" evidence="21">
    <location>
        <position position="398"/>
    </location>
</feature>
<evidence type="ECO:0000313" key="29">
    <source>
        <dbReference type="Proteomes" id="UP000694421"/>
    </source>
</evidence>
<evidence type="ECO:0000259" key="27">
    <source>
        <dbReference type="PROSITE" id="PS50998"/>
    </source>
</evidence>
<feature type="disulfide bond" description="Interchain (between light and heavy chains)" evidence="22">
    <location>
        <begin position="328"/>
        <end position="474"/>
    </location>
</feature>
<dbReference type="PROSITE" id="PS50998">
    <property type="entry name" value="GLA_2"/>
    <property type="match status" value="1"/>
</dbReference>
<keyword evidence="9" id="KW-0165">Cleavage on pair of basic residues</keyword>
<evidence type="ECO:0000256" key="16">
    <source>
        <dbReference type="ARBA" id="ARBA00023157"/>
    </source>
</evidence>
<feature type="disulfide bond" evidence="22">
    <location>
        <begin position="231"/>
        <end position="271"/>
    </location>
</feature>
<dbReference type="Gene3D" id="4.10.740.10">
    <property type="entry name" value="Coagulation Factor IX"/>
    <property type="match status" value="1"/>
</dbReference>
<dbReference type="Gene3D" id="2.40.10.10">
    <property type="entry name" value="Trypsin-like serine proteases"/>
    <property type="match status" value="2"/>
</dbReference>
<evidence type="ECO:0000256" key="20">
    <source>
        <dbReference type="PIRNR" id="PIRNR001149"/>
    </source>
</evidence>
<evidence type="ECO:0000256" key="19">
    <source>
        <dbReference type="ARBA" id="ARBA00049579"/>
    </source>
</evidence>
<dbReference type="SUPFAM" id="SSF57630">
    <property type="entry name" value="GLA-domain"/>
    <property type="match status" value="1"/>
</dbReference>
<feature type="disulfide bond" evidence="22">
    <location>
        <begin position="130"/>
        <end position="170"/>
    </location>
</feature>
<dbReference type="GeneTree" id="ENSGT00940000164059"/>
<feature type="disulfide bond" evidence="22">
    <location>
        <begin position="526"/>
        <end position="540"/>
    </location>
</feature>
<dbReference type="InterPro" id="IPR001314">
    <property type="entry name" value="Peptidase_S1A"/>
</dbReference>
<dbReference type="InterPro" id="IPR033116">
    <property type="entry name" value="TRYPSIN_SER"/>
</dbReference>
<dbReference type="GO" id="GO:0004252">
    <property type="term" value="F:serine-type endopeptidase activity"/>
    <property type="evidence" value="ECO:0007669"/>
    <property type="project" value="UniProtKB-EC"/>
</dbReference>
<feature type="disulfide bond" evidence="22">
    <location>
        <begin position="554"/>
        <end position="584"/>
    </location>
</feature>
<comment type="caution">
    <text evidence="23">Lacks conserved residue(s) required for the propagation of feature annotation.</text>
</comment>
<keyword evidence="12 20" id="KW-0378">Hydrolase</keyword>
<dbReference type="PRINTS" id="PR00001">
    <property type="entry name" value="GLABLOOD"/>
</dbReference>
<feature type="active site" description="Charge relay system" evidence="21">
    <location>
        <position position="454"/>
    </location>
</feature>
<feature type="disulfide bond" evidence="22">
    <location>
        <begin position="91"/>
        <end position="104"/>
    </location>
</feature>
<comment type="function">
    <text evidence="19">Thrombin, which cleaves bonds after Arg and Lys, converts fibrinogen to fibrin and activates factors V, VII, VIII, XIII, and, in complex with thrombomodulin, protein C. Functions in blood homeostasis, inflammation and wound healing. Activates coagulation factor XI (F11); activation is promoted by the contact with negatively charged surfaces. Triggers the production of pro-inflammatory cytokines, such as MCP-1/CCL2 and IL8/CXCL8, in endothelial cells.</text>
</comment>
<dbReference type="FunFam" id="4.10.740.10:FF:000001">
    <property type="entry name" value="vitamin K-dependent protein S"/>
    <property type="match status" value="1"/>
</dbReference>
<dbReference type="GO" id="GO:0005509">
    <property type="term" value="F:calcium ion binding"/>
    <property type="evidence" value="ECO:0007669"/>
    <property type="project" value="InterPro"/>
</dbReference>
<feature type="chain" id="PRO_5034422249" description="Prothrombin" evidence="24">
    <location>
        <begin position="24"/>
        <end position="612"/>
    </location>
</feature>
<reference evidence="28" key="2">
    <citation type="submission" date="2025-09" db="UniProtKB">
        <authorList>
            <consortium name="Ensembl"/>
        </authorList>
    </citation>
    <scope>IDENTIFICATION</scope>
</reference>
<dbReference type="InterPro" id="IPR000001">
    <property type="entry name" value="Kringle"/>
</dbReference>
<dbReference type="InterPro" id="IPR000294">
    <property type="entry name" value="GLA_domain"/>
</dbReference>
<evidence type="ECO:0000256" key="24">
    <source>
        <dbReference type="SAM" id="SignalP"/>
    </source>
</evidence>
<dbReference type="InterPro" id="IPR009003">
    <property type="entry name" value="Peptidase_S1_PA"/>
</dbReference>
<feature type="disulfide bond" evidence="22">
    <location>
        <begin position="210"/>
        <end position="288"/>
    </location>
</feature>
<dbReference type="EC" id="3.4.21.5" evidence="3 20"/>
<dbReference type="InterPro" id="IPR038178">
    <property type="entry name" value="Kringle_sf"/>
</dbReference>
<dbReference type="Pfam" id="PF00594">
    <property type="entry name" value="Gla"/>
    <property type="match status" value="1"/>
</dbReference>
<dbReference type="Pfam" id="PF00089">
    <property type="entry name" value="Trypsin"/>
    <property type="match status" value="1"/>
</dbReference>
<keyword evidence="15" id="KW-0865">Zymogen</keyword>
<dbReference type="PROSITE" id="PS00134">
    <property type="entry name" value="TRYPSIN_HIS"/>
    <property type="match status" value="1"/>
</dbReference>
<evidence type="ECO:0000256" key="15">
    <source>
        <dbReference type="ARBA" id="ARBA00023145"/>
    </source>
</evidence>
<dbReference type="SUPFAM" id="SSF50494">
    <property type="entry name" value="Trypsin-like serine proteases"/>
    <property type="match status" value="1"/>
</dbReference>
<evidence type="ECO:0000256" key="11">
    <source>
        <dbReference type="ARBA" id="ARBA00022737"/>
    </source>
</evidence>
<evidence type="ECO:0000256" key="14">
    <source>
        <dbReference type="ARBA" id="ARBA00022837"/>
    </source>
</evidence>
<comment type="similarity">
    <text evidence="2">Belongs to the peptidase S1 family. Snake venom subfamily.</text>
</comment>
<dbReference type="PROSITE" id="PS00011">
    <property type="entry name" value="GLA_1"/>
    <property type="match status" value="1"/>
</dbReference>
<dbReference type="PRINTS" id="PR01505">
    <property type="entry name" value="PROTHROMBIN"/>
</dbReference>
<feature type="disulfide bond" evidence="22">
    <location>
        <begin position="109"/>
        <end position="187"/>
    </location>
</feature>
<dbReference type="GO" id="GO:0030194">
    <property type="term" value="P:positive regulation of blood coagulation"/>
    <property type="evidence" value="ECO:0007669"/>
    <property type="project" value="TreeGrafter"/>
</dbReference>
<evidence type="ECO:0000259" key="25">
    <source>
        <dbReference type="PROSITE" id="PS50070"/>
    </source>
</evidence>
<dbReference type="GO" id="GO:0035821">
    <property type="term" value="P:modulation of process of another organism"/>
    <property type="evidence" value="ECO:0007669"/>
    <property type="project" value="UniProtKB-ARBA"/>
</dbReference>
<dbReference type="CDD" id="cd00108">
    <property type="entry name" value="KR"/>
    <property type="match status" value="2"/>
</dbReference>
<dbReference type="PRINTS" id="PR00018">
    <property type="entry name" value="KRINGLE"/>
</dbReference>
<dbReference type="SMART" id="SM00130">
    <property type="entry name" value="KR"/>
    <property type="match status" value="2"/>
</dbReference>
<keyword evidence="29" id="KW-1185">Reference proteome</keyword>
<evidence type="ECO:0000256" key="2">
    <source>
        <dbReference type="ARBA" id="ARBA00009228"/>
    </source>
</evidence>
<dbReference type="Proteomes" id="UP000694421">
    <property type="component" value="Unplaced"/>
</dbReference>
<feature type="disulfide bond" evidence="22">
    <location>
        <begin position="259"/>
        <end position="283"/>
    </location>
</feature>
<evidence type="ECO:0000256" key="1">
    <source>
        <dbReference type="ARBA" id="ARBA00001621"/>
    </source>
</evidence>
<evidence type="ECO:0000256" key="5">
    <source>
        <dbReference type="ARBA" id="ARBA00022479"/>
    </source>
</evidence>
<dbReference type="PROSITE" id="PS00135">
    <property type="entry name" value="TRYPSIN_SER"/>
    <property type="match status" value="1"/>
</dbReference>
<dbReference type="SMART" id="SM00069">
    <property type="entry name" value="GLA"/>
    <property type="match status" value="1"/>
</dbReference>
<keyword evidence="6 20" id="KW-0011">Acute phase</keyword>
<dbReference type="InterPro" id="IPR035972">
    <property type="entry name" value="GLA-like_dom_SF"/>
</dbReference>
<dbReference type="PROSITE" id="PS50070">
    <property type="entry name" value="KRINGLE_2"/>
    <property type="match status" value="2"/>
</dbReference>
<dbReference type="OMA" id="VMIFRKS"/>
<feature type="signal peptide" evidence="24">
    <location>
        <begin position="1"/>
        <end position="23"/>
    </location>
</feature>
<keyword evidence="10 24" id="KW-0732">Signal</keyword>
<evidence type="ECO:0000313" key="28">
    <source>
        <dbReference type="Ensembl" id="ENSSMRP00000007252.1"/>
    </source>
</evidence>
<accession>A0A8D0BPR4</accession>
<dbReference type="InterPro" id="IPR001254">
    <property type="entry name" value="Trypsin_dom"/>
</dbReference>
<dbReference type="Gene3D" id="2.40.20.10">
    <property type="entry name" value="Plasminogen Kringle 4"/>
    <property type="match status" value="2"/>
</dbReference>
<dbReference type="AlphaFoldDB" id="A0A8D0BPR4"/>
<dbReference type="InterPro" id="IPR037111">
    <property type="entry name" value="Thrombin_light_chain_sf"/>
</dbReference>
<evidence type="ECO:0000256" key="21">
    <source>
        <dbReference type="PIRSR" id="PIRSR001149-1"/>
    </source>
</evidence>
<evidence type="ECO:0000256" key="17">
    <source>
        <dbReference type="ARBA" id="ARBA00023180"/>
    </source>
</evidence>
<feature type="domain" description="Kringle" evidence="25">
    <location>
        <begin position="108"/>
        <end position="187"/>
    </location>
</feature>
<evidence type="ECO:0000259" key="26">
    <source>
        <dbReference type="PROSITE" id="PS50240"/>
    </source>
</evidence>
<comment type="catalytic activity">
    <reaction evidence="1 20">
        <text>Selective cleavage of Arg-|-Gly bonds in fibrinogen to form fibrin and release fibrinopeptides A and B.</text>
        <dbReference type="EC" id="3.4.21.5"/>
    </reaction>
</comment>
<dbReference type="PROSITE" id="PS50240">
    <property type="entry name" value="TRYPSIN_DOM"/>
    <property type="match status" value="1"/>
</dbReference>
<feature type="domain" description="Peptidase S1" evidence="26">
    <location>
        <begin position="356"/>
        <end position="608"/>
    </location>
</feature>
<dbReference type="SUPFAM" id="SSF57440">
    <property type="entry name" value="Kringle-like"/>
    <property type="match status" value="2"/>
</dbReference>
<feature type="disulfide bond" evidence="22">
    <location>
        <begin position="383"/>
        <end position="399"/>
    </location>
</feature>
<evidence type="ECO:0000256" key="18">
    <source>
        <dbReference type="ARBA" id="ARBA00032835"/>
    </source>
</evidence>
<dbReference type="InterPro" id="IPR051659">
    <property type="entry name" value="Serine_Protease_S1-Domain"/>
</dbReference>
<dbReference type="InterPro" id="IPR043504">
    <property type="entry name" value="Peptidase_S1_PA_chymotrypsin"/>
</dbReference>
<dbReference type="GO" id="GO:0006953">
    <property type="term" value="P:acute-phase response"/>
    <property type="evidence" value="ECO:0007669"/>
    <property type="project" value="UniProtKB-KW"/>
</dbReference>
<dbReference type="Pfam" id="PF00051">
    <property type="entry name" value="Kringle"/>
    <property type="match status" value="2"/>
</dbReference>
<organism evidence="28 29">
    <name type="scientific">Salvator merianae</name>
    <name type="common">Argentine black and white tegu</name>
    <name type="synonym">Tupinambis merianae</name>
    <dbReference type="NCBI Taxonomy" id="96440"/>
    <lineage>
        <taxon>Eukaryota</taxon>
        <taxon>Metazoa</taxon>
        <taxon>Chordata</taxon>
        <taxon>Craniata</taxon>
        <taxon>Vertebrata</taxon>
        <taxon>Euteleostomi</taxon>
        <taxon>Lepidosauria</taxon>
        <taxon>Squamata</taxon>
        <taxon>Bifurcata</taxon>
        <taxon>Unidentata</taxon>
        <taxon>Episquamata</taxon>
        <taxon>Laterata</taxon>
        <taxon>Teiioidea</taxon>
        <taxon>Teiidae</taxon>
        <taxon>Salvator</taxon>
    </lineage>
</organism>
<keyword evidence="20" id="KW-0094">Blood coagulation</keyword>
<evidence type="ECO:0000256" key="8">
    <source>
        <dbReference type="ARBA" id="ARBA00022670"/>
    </source>
</evidence>
<dbReference type="GO" id="GO:0030168">
    <property type="term" value="P:platelet activation"/>
    <property type="evidence" value="ECO:0007669"/>
    <property type="project" value="TreeGrafter"/>
</dbReference>
<evidence type="ECO:0000256" key="4">
    <source>
        <dbReference type="ARBA" id="ARBA00014840"/>
    </source>
</evidence>
<dbReference type="InterPro" id="IPR018056">
    <property type="entry name" value="Kringle_CS"/>
</dbReference>
<evidence type="ECO:0000256" key="7">
    <source>
        <dbReference type="ARBA" id="ARBA00022572"/>
    </source>
</evidence>
<dbReference type="InterPro" id="IPR017857">
    <property type="entry name" value="Coagulation_fac-like_Gla_dom"/>
</dbReference>
<name>A0A8D0BPR4_SALMN</name>
<evidence type="ECO:0000256" key="12">
    <source>
        <dbReference type="ARBA" id="ARBA00022801"/>
    </source>
</evidence>
<protein>
    <recommendedName>
        <fullName evidence="4 20">Prothrombin</fullName>
        <ecNumber evidence="3 20">3.4.21.5</ecNumber>
    </recommendedName>
    <alternativeName>
        <fullName evidence="18 20">Coagulation factor II</fullName>
    </alternativeName>
</protein>
<dbReference type="Pfam" id="PF09396">
    <property type="entry name" value="Thrombin_light"/>
    <property type="match status" value="1"/>
</dbReference>
<dbReference type="SMART" id="SM00020">
    <property type="entry name" value="Tryp_SPc"/>
    <property type="match status" value="1"/>
</dbReference>
<dbReference type="InterPro" id="IPR003966">
    <property type="entry name" value="Prothrombin/thrombin"/>
</dbReference>
<evidence type="ECO:0000256" key="22">
    <source>
        <dbReference type="PIRSR" id="PIRSR001149-4"/>
    </source>
</evidence>
<dbReference type="CDD" id="cd00190">
    <property type="entry name" value="Tryp_SPc"/>
    <property type="match status" value="1"/>
</dbReference>
<dbReference type="GO" id="GO:0005615">
    <property type="term" value="C:extracellular space"/>
    <property type="evidence" value="ECO:0007669"/>
    <property type="project" value="TreeGrafter"/>
</dbReference>
<keyword evidence="13 20" id="KW-0720">Serine protease</keyword>
<dbReference type="PANTHER" id="PTHR24254:SF10">
    <property type="entry name" value="PROTHROMBIN"/>
    <property type="match status" value="1"/>
</dbReference>
<dbReference type="PROSITE" id="PS00021">
    <property type="entry name" value="KRINGLE_1"/>
    <property type="match status" value="2"/>
</dbReference>
<dbReference type="Gene3D" id="4.10.140.10">
    <property type="entry name" value="Thrombin light chain domain"/>
    <property type="match status" value="1"/>
</dbReference>
<keyword evidence="17" id="KW-0325">Glycoprotein</keyword>
<dbReference type="GO" id="GO:0006508">
    <property type="term" value="P:proteolysis"/>
    <property type="evidence" value="ECO:0007669"/>
    <property type="project" value="UniProtKB-KW"/>
</dbReference>
<dbReference type="InterPro" id="IPR018114">
    <property type="entry name" value="TRYPSIN_HIS"/>
</dbReference>
<evidence type="ECO:0000256" key="23">
    <source>
        <dbReference type="PROSITE-ProRule" id="PRU00121"/>
    </source>
</evidence>
<feature type="domain" description="Kringle" evidence="25">
    <location>
        <begin position="209"/>
        <end position="288"/>
    </location>
</feature>
<dbReference type="InterPro" id="IPR018992">
    <property type="entry name" value="Thrombin_light_chain"/>
</dbReference>
<dbReference type="Ensembl" id="ENSSMRT00000008483.1">
    <property type="protein sequence ID" value="ENSSMRP00000007252.1"/>
    <property type="gene ID" value="ENSSMRG00000005831.1"/>
</dbReference>
<keyword evidence="8 20" id="KW-0645">Protease</keyword>
<proteinExistence type="inferred from homology"/>
<feature type="active site" description="Charge relay system" evidence="21">
    <location>
        <position position="558"/>
    </location>
</feature>
<dbReference type="InterPro" id="IPR013806">
    <property type="entry name" value="Kringle-like"/>
</dbReference>
<keyword evidence="20" id="KW-0356">Hemostasis</keyword>
<evidence type="ECO:0000256" key="6">
    <source>
        <dbReference type="ARBA" id="ARBA00022486"/>
    </source>
</evidence>
<reference evidence="28" key="1">
    <citation type="submission" date="2025-08" db="UniProtKB">
        <authorList>
            <consortium name="Ensembl"/>
        </authorList>
    </citation>
    <scope>IDENTIFICATION</scope>
</reference>
<feature type="disulfide bond" evidence="22">
    <location>
        <begin position="61"/>
        <end position="66"/>
    </location>
</feature>
<sequence>MGQSTIRMLRSLLFASLLPLAVSFDKVFLEQKQASSLLNRQRRANTGFLEEMREGNLERECLEEICSYEEAREVHESDAQTAVFWKQYEACKNPGQPRATLDECLKGDCVRDVRQDYKGTISVTKSGIECQFWSSKFPHKPEFNVTTHPDSNLVENYCRNPNSNRKGPWCYTRNPTVQTEECAVPICGENRTTVPYSPRTIGTVKSKQPCVPDEGLQYTGTLSVTISGARCLPWNSEQARQLSHGKAFLESVNLVENYCRNPDEDDEGVWCYIDHPNTTFDYCSLDYCENFLNATDEQDDLHIRGRTTIQERQAFFDSKTFGQGELDCGNRPLFEGKNTPDNSENELLESYGGGRIVKGKAAERGSAPWQVMIFRKSPQELVCGASLISSRWVLTAAHCIFYPPWDKNFTADDILVRIGKYERKKYERNIEKIVKLDKIIIHPKYNWKENLDRDIALLRLESEVSFTDYIRPVCLPTKDVVKSLLLSGYKGRVTGWGNLYETWSGGSALPNELQQINLPIVAVDTCKKSTKIKVTDNMFCAGYSPEESQRGDACEGDSGGPFVMKNPDDNRWYQIGIVSWGEGCDRDGKYGFYTHLFRLKKWLQKTTEKHGR</sequence>
<dbReference type="PRINTS" id="PR00722">
    <property type="entry name" value="CHYMOTRYPSIN"/>
</dbReference>
<evidence type="ECO:0000256" key="9">
    <source>
        <dbReference type="ARBA" id="ARBA00022685"/>
    </source>
</evidence>
<feature type="disulfide bond" evidence="22">
    <location>
        <begin position="158"/>
        <end position="182"/>
    </location>
</feature>
<dbReference type="FunFam" id="2.40.10.10:FF:000120">
    <property type="entry name" value="Putative serine protease"/>
    <property type="match status" value="1"/>
</dbReference>
<keyword evidence="5" id="KW-0301">Gamma-carboxyglutamic acid</keyword>